<dbReference type="InterPro" id="IPR005135">
    <property type="entry name" value="Endo/exonuclease/phosphatase"/>
</dbReference>
<dbReference type="AlphaFoldDB" id="A0A9J6DGA2"/>
<protein>
    <recommendedName>
        <fullName evidence="15">M13 family peptidase</fullName>
    </recommendedName>
</protein>
<keyword evidence="7" id="KW-0482">Metalloprotease</keyword>
<dbReference type="Gene3D" id="3.40.390.10">
    <property type="entry name" value="Collagenase (Catalytic Domain)"/>
    <property type="match status" value="1"/>
</dbReference>
<evidence type="ECO:0000313" key="13">
    <source>
        <dbReference type="EMBL" id="KAH8021001.1"/>
    </source>
</evidence>
<dbReference type="GO" id="GO:0004222">
    <property type="term" value="F:metalloendopeptidase activity"/>
    <property type="evidence" value="ECO:0007669"/>
    <property type="project" value="InterPro"/>
</dbReference>
<evidence type="ECO:0000259" key="10">
    <source>
        <dbReference type="Pfam" id="PF01431"/>
    </source>
</evidence>
<reference evidence="13" key="1">
    <citation type="journal article" date="2020" name="Cell">
        <title>Large-Scale Comparative Analyses of Tick Genomes Elucidate Their Genetic Diversity and Vector Capacities.</title>
        <authorList>
            <consortium name="Tick Genome and Microbiome Consortium (TIGMIC)"/>
            <person name="Jia N."/>
            <person name="Wang J."/>
            <person name="Shi W."/>
            <person name="Du L."/>
            <person name="Sun Y."/>
            <person name="Zhan W."/>
            <person name="Jiang J.F."/>
            <person name="Wang Q."/>
            <person name="Zhang B."/>
            <person name="Ji P."/>
            <person name="Bell-Sakyi L."/>
            <person name="Cui X.M."/>
            <person name="Yuan T.T."/>
            <person name="Jiang B.G."/>
            <person name="Yang W.F."/>
            <person name="Lam T.T."/>
            <person name="Chang Q.C."/>
            <person name="Ding S.J."/>
            <person name="Wang X.J."/>
            <person name="Zhu J.G."/>
            <person name="Ruan X.D."/>
            <person name="Zhao L."/>
            <person name="Wei J.T."/>
            <person name="Ye R.Z."/>
            <person name="Que T.C."/>
            <person name="Du C.H."/>
            <person name="Zhou Y.H."/>
            <person name="Cheng J.X."/>
            <person name="Dai P.F."/>
            <person name="Guo W.B."/>
            <person name="Han X.H."/>
            <person name="Huang E.J."/>
            <person name="Li L.F."/>
            <person name="Wei W."/>
            <person name="Gao Y.C."/>
            <person name="Liu J.Z."/>
            <person name="Shao H.Z."/>
            <person name="Wang X."/>
            <person name="Wang C.C."/>
            <person name="Yang T.C."/>
            <person name="Huo Q.B."/>
            <person name="Li W."/>
            <person name="Chen H.Y."/>
            <person name="Chen S.E."/>
            <person name="Zhou L.G."/>
            <person name="Ni X.B."/>
            <person name="Tian J.H."/>
            <person name="Sheng Y."/>
            <person name="Liu T."/>
            <person name="Pan Y.S."/>
            <person name="Xia L.Y."/>
            <person name="Li J."/>
            <person name="Zhao F."/>
            <person name="Cao W.C."/>
        </authorList>
    </citation>
    <scope>NUCLEOTIDE SEQUENCE</scope>
    <source>
        <strain evidence="13">Rmic-2018</strain>
    </source>
</reference>
<evidence type="ECO:0000256" key="5">
    <source>
        <dbReference type="ARBA" id="ARBA00022801"/>
    </source>
</evidence>
<dbReference type="InterPro" id="IPR000718">
    <property type="entry name" value="Peptidase_M13"/>
</dbReference>
<dbReference type="PROSITE" id="PS51885">
    <property type="entry name" value="NEPRILYSIN"/>
    <property type="match status" value="1"/>
</dbReference>
<feature type="domain" description="Peptidase M13 N-terminal" evidence="11">
    <location>
        <begin position="147"/>
        <end position="517"/>
    </location>
</feature>
<comment type="cofactor">
    <cofactor evidence="1">
        <name>Zn(2+)</name>
        <dbReference type="ChEBI" id="CHEBI:29105"/>
    </cofactor>
</comment>
<keyword evidence="3" id="KW-0645">Protease</keyword>
<dbReference type="VEuPathDB" id="VectorBase:LOC119169725"/>
<evidence type="ECO:0000256" key="9">
    <source>
        <dbReference type="SAM" id="Phobius"/>
    </source>
</evidence>
<dbReference type="Pfam" id="PF01431">
    <property type="entry name" value="Peptidase_M13"/>
    <property type="match status" value="1"/>
</dbReference>
<dbReference type="InterPro" id="IPR042089">
    <property type="entry name" value="Peptidase_M13_dom_2"/>
</dbReference>
<dbReference type="InterPro" id="IPR024079">
    <property type="entry name" value="MetalloPept_cat_dom_sf"/>
</dbReference>
<sequence>MVPQLFRRTTTRQKAQQQRGVRVTNGAASVYSSGAYEPGAHVTNGTQGVFTVSGQLDTESQCGRNSTKRRCCGKKAMVAGGIITTFLVIAGVVLGTVFGLDLVPTTSGHHAEPSTGPAVLPGPPCDTEQCQAVSTLYSRTLSEKHDPCDDFHKHVCTRWKLAPSSKLTSVFRQQALWITRSVIASLRNTSVPTDGQTAIQKVAGLFQSCVDLFGDDEHAPSGQNPSVDILNFLRERKSSFEAQSDVDAAYLMLDFPITYGLPTLFNVRVDTIPGNAERLHVILSMRRSLYDGQHATHKAIEEHLRWLGLDAALIRQLTPTIETIDDYLLKLGRDAYEDEEPDARNRSVLLLRTMEKAILGRKGGNWNHYLGNITNGLLPGEHYVTFETRYLVLFLTKVFRMIPNLNDLRIWISFDLSRQLRQMVHVSRTGSFTMSSPISQWESSCLKHTSKVMDKAAYAALYHRLINTDTIFKAQEMVSSIAESLKTEIAESSWMEDGTREIAVRKLVKMNKVVGYPEGVEDDESLNKYYEMFDNTGPSFVNSWLSASRSASRKALERLSEHPAQVSVNDDMAMVNSIYKPPLNTMVVGMGLLLPPFFGTVPAVDYASAGHLAAHEMMHAFDVSNRRRDDNYVERDWWTPASKAEYEKRVECIRGSMGEELSAPDDITDSEMMADFIGIFGLYNAYLKAKQVPDASLELQGLPGVTSDQLFFIALCYKWCSNSRATERYPDFSVRCNMPLMNMPQFSEAFNCSAESRMNPPEKCTFWPHSADSADCQLWQRERRLATIKASAPTYLPHREAQAVLRASPSVTDSPQLKQTTGKSYAAAVGSPSKMTVSSTHPGQTGVQQRGPSAGLKHPDSTTTRPPAKVPSQPRVDQENANLRLLLRAVADLLPPENQLRSICLQADLSSHLLQSEYEVLALQEVYVAATDLRLPGYIGYQSITSCTLDTCQDAPCIASAHPQGRPRCAVYVRRELPHVHINVADVTGGALECCAVTVRLRGVDTTVASVYVRPGQRWDASMLLQLTAKFGRDYLICGDMNAHHTMWGSSTCSSRGRDLVDVIHQLGLQVLNTGSFTFVRRTARPSCSAIDVTLASEGDRYDWAVEPDSWGSDHLPIVISPVGGKIPRRRLCSTIDWRAFRRQLRDVPEDQDFLNLVAMAAQAATIQTRVPEHHPVPDLHHLNLRAARRGKAGKASASP</sequence>
<accession>A0A9J6DGA2</accession>
<feature type="domain" description="Endonuclease/exonuclease/phosphatase" evidence="12">
    <location>
        <begin position="1007"/>
        <end position="1119"/>
    </location>
</feature>
<dbReference type="EMBL" id="JABSTU010000009">
    <property type="protein sequence ID" value="KAH8021001.1"/>
    <property type="molecule type" value="Genomic_DNA"/>
</dbReference>
<evidence type="ECO:0000259" key="12">
    <source>
        <dbReference type="Pfam" id="PF14529"/>
    </source>
</evidence>
<keyword evidence="5" id="KW-0378">Hydrolase</keyword>
<name>A0A9J6DGA2_RHIMP</name>
<dbReference type="VEuPathDB" id="VectorBase:LOC119174139"/>
<reference evidence="13" key="2">
    <citation type="submission" date="2021-09" db="EMBL/GenBank/DDBJ databases">
        <authorList>
            <person name="Jia N."/>
            <person name="Wang J."/>
            <person name="Shi W."/>
            <person name="Du L."/>
            <person name="Sun Y."/>
            <person name="Zhan W."/>
            <person name="Jiang J."/>
            <person name="Wang Q."/>
            <person name="Zhang B."/>
            <person name="Ji P."/>
            <person name="Sakyi L.B."/>
            <person name="Cui X."/>
            <person name="Yuan T."/>
            <person name="Jiang B."/>
            <person name="Yang W."/>
            <person name="Lam T.T.-Y."/>
            <person name="Chang Q."/>
            <person name="Ding S."/>
            <person name="Wang X."/>
            <person name="Zhu J."/>
            <person name="Ruan X."/>
            <person name="Zhao L."/>
            <person name="Wei J."/>
            <person name="Que T."/>
            <person name="Du C."/>
            <person name="Cheng J."/>
            <person name="Dai P."/>
            <person name="Han X."/>
            <person name="Huang E."/>
            <person name="Gao Y."/>
            <person name="Liu J."/>
            <person name="Shao H."/>
            <person name="Ye R."/>
            <person name="Li L."/>
            <person name="Wei W."/>
            <person name="Wang X."/>
            <person name="Wang C."/>
            <person name="Huo Q."/>
            <person name="Li W."/>
            <person name="Guo W."/>
            <person name="Chen H."/>
            <person name="Chen S."/>
            <person name="Zhou L."/>
            <person name="Zhou L."/>
            <person name="Ni X."/>
            <person name="Tian J."/>
            <person name="Zhou Y."/>
            <person name="Sheng Y."/>
            <person name="Liu T."/>
            <person name="Pan Y."/>
            <person name="Xia L."/>
            <person name="Li J."/>
            <person name="Zhao F."/>
            <person name="Cao W."/>
        </authorList>
    </citation>
    <scope>NUCLEOTIDE SEQUENCE</scope>
    <source>
        <strain evidence="13">Rmic-2018</strain>
        <tissue evidence="13">Larvae</tissue>
    </source>
</reference>
<evidence type="ECO:0000256" key="4">
    <source>
        <dbReference type="ARBA" id="ARBA00022723"/>
    </source>
</evidence>
<dbReference type="PANTHER" id="PTHR11733:SF241">
    <property type="entry name" value="GH26575P-RELATED"/>
    <property type="match status" value="1"/>
</dbReference>
<dbReference type="Gene3D" id="1.10.1380.10">
    <property type="entry name" value="Neutral endopeptidase , domain2"/>
    <property type="match status" value="1"/>
</dbReference>
<dbReference type="Gene3D" id="3.60.10.10">
    <property type="entry name" value="Endonuclease/exonuclease/phosphatase"/>
    <property type="match status" value="1"/>
</dbReference>
<keyword evidence="14" id="KW-1185">Reference proteome</keyword>
<dbReference type="InterPro" id="IPR036691">
    <property type="entry name" value="Endo/exonu/phosph_ase_sf"/>
</dbReference>
<feature type="compositionally biased region" description="Polar residues" evidence="8">
    <location>
        <begin position="809"/>
        <end position="823"/>
    </location>
</feature>
<dbReference type="InterPro" id="IPR018497">
    <property type="entry name" value="Peptidase_M13_C"/>
</dbReference>
<gene>
    <name evidence="13" type="ORF">HPB51_011557</name>
</gene>
<dbReference type="SUPFAM" id="SSF55486">
    <property type="entry name" value="Metalloproteases ('zincins'), catalytic domain"/>
    <property type="match status" value="1"/>
</dbReference>
<feature type="domain" description="Peptidase M13 C-terminal" evidence="10">
    <location>
        <begin position="576"/>
        <end position="765"/>
    </location>
</feature>
<dbReference type="GO" id="GO:0016485">
    <property type="term" value="P:protein processing"/>
    <property type="evidence" value="ECO:0007669"/>
    <property type="project" value="TreeGrafter"/>
</dbReference>
<keyword evidence="4" id="KW-0479">Metal-binding</keyword>
<evidence type="ECO:0000256" key="7">
    <source>
        <dbReference type="ARBA" id="ARBA00023049"/>
    </source>
</evidence>
<evidence type="ECO:0000256" key="6">
    <source>
        <dbReference type="ARBA" id="ARBA00022833"/>
    </source>
</evidence>
<keyword evidence="9" id="KW-0812">Transmembrane</keyword>
<dbReference type="InterPro" id="IPR008753">
    <property type="entry name" value="Peptidase_M13_N"/>
</dbReference>
<dbReference type="CDD" id="cd08662">
    <property type="entry name" value="M13"/>
    <property type="match status" value="1"/>
</dbReference>
<feature type="region of interest" description="Disordered" evidence="8">
    <location>
        <begin position="1"/>
        <end position="22"/>
    </location>
</feature>
<evidence type="ECO:0000313" key="14">
    <source>
        <dbReference type="Proteomes" id="UP000821866"/>
    </source>
</evidence>
<dbReference type="GO" id="GO:0005886">
    <property type="term" value="C:plasma membrane"/>
    <property type="evidence" value="ECO:0007669"/>
    <property type="project" value="TreeGrafter"/>
</dbReference>
<comment type="caution">
    <text evidence="13">The sequence shown here is derived from an EMBL/GenBank/DDBJ whole genome shotgun (WGS) entry which is preliminary data.</text>
</comment>
<evidence type="ECO:0000256" key="3">
    <source>
        <dbReference type="ARBA" id="ARBA00022670"/>
    </source>
</evidence>
<dbReference type="Proteomes" id="UP000821866">
    <property type="component" value="Chromosome 7"/>
</dbReference>
<evidence type="ECO:0000259" key="11">
    <source>
        <dbReference type="Pfam" id="PF05649"/>
    </source>
</evidence>
<comment type="similarity">
    <text evidence="2">Belongs to the peptidase M13 family.</text>
</comment>
<keyword evidence="6" id="KW-0862">Zinc</keyword>
<keyword evidence="9" id="KW-1133">Transmembrane helix</keyword>
<feature type="compositionally biased region" description="Polar residues" evidence="8">
    <location>
        <begin position="833"/>
        <end position="851"/>
    </location>
</feature>
<organism evidence="13 14">
    <name type="scientific">Rhipicephalus microplus</name>
    <name type="common">Cattle tick</name>
    <name type="synonym">Boophilus microplus</name>
    <dbReference type="NCBI Taxonomy" id="6941"/>
    <lineage>
        <taxon>Eukaryota</taxon>
        <taxon>Metazoa</taxon>
        <taxon>Ecdysozoa</taxon>
        <taxon>Arthropoda</taxon>
        <taxon>Chelicerata</taxon>
        <taxon>Arachnida</taxon>
        <taxon>Acari</taxon>
        <taxon>Parasitiformes</taxon>
        <taxon>Ixodida</taxon>
        <taxon>Ixodoidea</taxon>
        <taxon>Ixodidae</taxon>
        <taxon>Rhipicephalinae</taxon>
        <taxon>Rhipicephalus</taxon>
        <taxon>Boophilus</taxon>
    </lineage>
</organism>
<evidence type="ECO:0000256" key="2">
    <source>
        <dbReference type="ARBA" id="ARBA00007357"/>
    </source>
</evidence>
<evidence type="ECO:0008006" key="15">
    <source>
        <dbReference type="Google" id="ProtNLM"/>
    </source>
</evidence>
<dbReference type="GO" id="GO:0046872">
    <property type="term" value="F:metal ion binding"/>
    <property type="evidence" value="ECO:0007669"/>
    <property type="project" value="UniProtKB-KW"/>
</dbReference>
<dbReference type="PANTHER" id="PTHR11733">
    <property type="entry name" value="ZINC METALLOPROTEASE FAMILY M13 NEPRILYSIN-RELATED"/>
    <property type="match status" value="1"/>
</dbReference>
<evidence type="ECO:0000256" key="1">
    <source>
        <dbReference type="ARBA" id="ARBA00001947"/>
    </source>
</evidence>
<feature type="region of interest" description="Disordered" evidence="8">
    <location>
        <begin position="805"/>
        <end position="876"/>
    </location>
</feature>
<proteinExistence type="inferred from homology"/>
<keyword evidence="9" id="KW-0472">Membrane</keyword>
<dbReference type="SUPFAM" id="SSF56219">
    <property type="entry name" value="DNase I-like"/>
    <property type="match status" value="1"/>
</dbReference>
<dbReference type="Pfam" id="PF14529">
    <property type="entry name" value="Exo_endo_phos_2"/>
    <property type="match status" value="1"/>
</dbReference>
<feature type="transmembrane region" description="Helical" evidence="9">
    <location>
        <begin position="76"/>
        <end position="100"/>
    </location>
</feature>
<dbReference type="Pfam" id="PF05649">
    <property type="entry name" value="Peptidase_M13_N"/>
    <property type="match status" value="1"/>
</dbReference>
<evidence type="ECO:0000256" key="8">
    <source>
        <dbReference type="SAM" id="MobiDB-lite"/>
    </source>
</evidence>